<dbReference type="EMBL" id="JAKJXP020000085">
    <property type="protein sequence ID" value="KAK7748245.1"/>
    <property type="molecule type" value="Genomic_DNA"/>
</dbReference>
<feature type="domain" description="NADP-dependent oxidoreductase" evidence="5">
    <location>
        <begin position="42"/>
        <end position="357"/>
    </location>
</feature>
<evidence type="ECO:0000256" key="2">
    <source>
        <dbReference type="ARBA" id="ARBA00023002"/>
    </source>
</evidence>
<evidence type="ECO:0000313" key="7">
    <source>
        <dbReference type="Proteomes" id="UP001320420"/>
    </source>
</evidence>
<gene>
    <name evidence="6" type="primary">AAD14_2</name>
    <name evidence="6" type="ORF">SLS62_008797</name>
</gene>
<keyword evidence="2" id="KW-0560">Oxidoreductase</keyword>
<dbReference type="FunFam" id="3.20.20.100:FF:000024">
    <property type="entry name" value="Aryl-alcohol dehydrogenase"/>
    <property type="match status" value="1"/>
</dbReference>
<sequence length="399" mass="44332">MPTGAIPRPDEMATLFQDAPEPPTELGRLRILSSTAGIRVSPLQLGGMSIGEKWSENMGSMNKEQAFQLLDTFFELGGNFIDTANNYHNEQSETWIGEWMAARNNRNSLVLATKFTGEYKTHALGKGHQSANFTGNHRRSIHISVRESLAKLQTDYIDILYLHWWDHTTSVKEIMDSLHILVEQGKVLYLGISDTPAWIVATANTYAIDHGKTPFSIYQGQWNVLKRDFERDIIPMARHFGMALAPIPTRWDVLGGGKFQTKAELERRKNAGEGLRTLVSSATTQTEDEARMSEALEKVASEHGTESVTAIALSYVLSKAPRVFPIVGGRKIEHLKANIQALSIKLTDAQIEYLESVKPFAIGFPHDFIGPDPNITGRSTRLSRTSALAFPTASKPKSI</sequence>
<keyword evidence="7" id="KW-1185">Reference proteome</keyword>
<dbReference type="PANTHER" id="PTHR43364:SF2">
    <property type="entry name" value="ARYL-ALCOHOL DEHYDROGENASE AAD10-RELATED"/>
    <property type="match status" value="1"/>
</dbReference>
<organism evidence="6 7">
    <name type="scientific">Diatrype stigma</name>
    <dbReference type="NCBI Taxonomy" id="117547"/>
    <lineage>
        <taxon>Eukaryota</taxon>
        <taxon>Fungi</taxon>
        <taxon>Dikarya</taxon>
        <taxon>Ascomycota</taxon>
        <taxon>Pezizomycotina</taxon>
        <taxon>Sordariomycetes</taxon>
        <taxon>Xylariomycetidae</taxon>
        <taxon>Xylariales</taxon>
        <taxon>Diatrypaceae</taxon>
        <taxon>Diatrype</taxon>
    </lineage>
</organism>
<dbReference type="Proteomes" id="UP001320420">
    <property type="component" value="Unassembled WGS sequence"/>
</dbReference>
<comment type="pathway">
    <text evidence="1">Secondary metabolite biosynthesis; terpenoid biosynthesis.</text>
</comment>
<dbReference type="AlphaFoldDB" id="A0AAN9UHT6"/>
<comment type="similarity">
    <text evidence="3">Belongs to the aldo/keto reductase family. Aldo/keto reductase 2 subfamily.</text>
</comment>
<dbReference type="InterPro" id="IPR050523">
    <property type="entry name" value="AKR_Detox_Biosynth"/>
</dbReference>
<evidence type="ECO:0000313" key="6">
    <source>
        <dbReference type="EMBL" id="KAK7748245.1"/>
    </source>
</evidence>
<dbReference type="InterPro" id="IPR023210">
    <property type="entry name" value="NADP_OxRdtase_dom"/>
</dbReference>
<reference evidence="6 7" key="1">
    <citation type="submission" date="2024-02" db="EMBL/GenBank/DDBJ databases">
        <title>De novo assembly and annotation of 12 fungi associated with fruit tree decline syndrome in Ontario, Canada.</title>
        <authorList>
            <person name="Sulman M."/>
            <person name="Ellouze W."/>
            <person name="Ilyukhin E."/>
        </authorList>
    </citation>
    <scope>NUCLEOTIDE SEQUENCE [LARGE SCALE GENOMIC DNA]</scope>
    <source>
        <strain evidence="6 7">M11/M66-122</strain>
    </source>
</reference>
<comment type="caution">
    <text evidence="6">The sequence shown here is derived from an EMBL/GenBank/DDBJ whole genome shotgun (WGS) entry which is preliminary data.</text>
</comment>
<evidence type="ECO:0000259" key="5">
    <source>
        <dbReference type="Pfam" id="PF00248"/>
    </source>
</evidence>
<name>A0AAN9UHT6_9PEZI</name>
<proteinExistence type="inferred from homology"/>
<dbReference type="InterPro" id="IPR036812">
    <property type="entry name" value="NAD(P)_OxRdtase_dom_sf"/>
</dbReference>
<evidence type="ECO:0000256" key="1">
    <source>
        <dbReference type="ARBA" id="ARBA00004721"/>
    </source>
</evidence>
<protein>
    <recommendedName>
        <fullName evidence="4">Aldo-keto reductase ausK</fullName>
    </recommendedName>
</protein>
<evidence type="ECO:0000256" key="3">
    <source>
        <dbReference type="ARBA" id="ARBA00038157"/>
    </source>
</evidence>
<dbReference type="Gene3D" id="3.20.20.100">
    <property type="entry name" value="NADP-dependent oxidoreductase domain"/>
    <property type="match status" value="1"/>
</dbReference>
<dbReference type="GO" id="GO:0016491">
    <property type="term" value="F:oxidoreductase activity"/>
    <property type="evidence" value="ECO:0007669"/>
    <property type="project" value="UniProtKB-KW"/>
</dbReference>
<accession>A0AAN9UHT6</accession>
<dbReference type="Pfam" id="PF00248">
    <property type="entry name" value="Aldo_ket_red"/>
    <property type="match status" value="1"/>
</dbReference>
<dbReference type="SUPFAM" id="SSF51430">
    <property type="entry name" value="NAD(P)-linked oxidoreductase"/>
    <property type="match status" value="1"/>
</dbReference>
<dbReference type="PANTHER" id="PTHR43364">
    <property type="entry name" value="NADH-SPECIFIC METHYLGLYOXAL REDUCTASE-RELATED"/>
    <property type="match status" value="1"/>
</dbReference>
<evidence type="ECO:0000256" key="4">
    <source>
        <dbReference type="ARBA" id="ARBA00073126"/>
    </source>
</evidence>